<feature type="region of interest" description="Disordered" evidence="1">
    <location>
        <begin position="206"/>
        <end position="246"/>
    </location>
</feature>
<feature type="compositionally biased region" description="Basic and acidic residues" evidence="1">
    <location>
        <begin position="1737"/>
        <end position="1747"/>
    </location>
</feature>
<dbReference type="KEGG" id="hazt:108675087"/>
<gene>
    <name evidence="3" type="primary">LOC108675087</name>
</gene>
<evidence type="ECO:0000313" key="3">
    <source>
        <dbReference type="RefSeq" id="XP_018018563.2"/>
    </source>
</evidence>
<feature type="compositionally biased region" description="Polar residues" evidence="1">
    <location>
        <begin position="791"/>
        <end position="803"/>
    </location>
</feature>
<dbReference type="Proteomes" id="UP000694843">
    <property type="component" value="Unplaced"/>
</dbReference>
<dbReference type="GeneID" id="108675087"/>
<organism evidence="2 3">
    <name type="scientific">Hyalella azteca</name>
    <name type="common">Amphipod</name>
    <dbReference type="NCBI Taxonomy" id="294128"/>
    <lineage>
        <taxon>Eukaryota</taxon>
        <taxon>Metazoa</taxon>
        <taxon>Ecdysozoa</taxon>
        <taxon>Arthropoda</taxon>
        <taxon>Crustacea</taxon>
        <taxon>Multicrustacea</taxon>
        <taxon>Malacostraca</taxon>
        <taxon>Eumalacostraca</taxon>
        <taxon>Peracarida</taxon>
        <taxon>Amphipoda</taxon>
        <taxon>Senticaudata</taxon>
        <taxon>Talitrida</taxon>
        <taxon>Talitroidea</taxon>
        <taxon>Hyalellidae</taxon>
        <taxon>Hyalella</taxon>
    </lineage>
</organism>
<feature type="region of interest" description="Disordered" evidence="1">
    <location>
        <begin position="972"/>
        <end position="1011"/>
    </location>
</feature>
<feature type="region of interest" description="Disordered" evidence="1">
    <location>
        <begin position="1730"/>
        <end position="1762"/>
    </location>
</feature>
<feature type="region of interest" description="Disordered" evidence="1">
    <location>
        <begin position="785"/>
        <end position="817"/>
    </location>
</feature>
<accession>A0A8B7NXR1</accession>
<proteinExistence type="predicted"/>
<feature type="region of interest" description="Disordered" evidence="1">
    <location>
        <begin position="1679"/>
        <end position="1701"/>
    </location>
</feature>
<reference evidence="3" key="1">
    <citation type="submission" date="2025-08" db="UniProtKB">
        <authorList>
            <consortium name="RefSeq"/>
        </authorList>
    </citation>
    <scope>IDENTIFICATION</scope>
    <source>
        <tissue evidence="3">Whole organism</tissue>
    </source>
</reference>
<evidence type="ECO:0000313" key="2">
    <source>
        <dbReference type="Proteomes" id="UP000694843"/>
    </source>
</evidence>
<feature type="compositionally biased region" description="Basic residues" evidence="1">
    <location>
        <begin position="981"/>
        <end position="995"/>
    </location>
</feature>
<sequence length="2598" mass="278153">SQIQAATAVASENLRNVEDNIQRQAWQQPSCLSHILQVGILPVQAIATTTQSADEAIHGCIETSKLRKNLLKIKVYTGTSFLKDSTGNQNLPNGSHEDIGITIEALETEGIDLTSLVCDPLNSSKEGPYVFHFPPNASKNKKSYFKKKSPDETPSYERICEVLQRNSAALQHNPNESAIKMVYDPETDKNIVIQVMGMTTSKSVMFKSQARKSKKTANVKSRDKSSGCGKKAAGLQRTRSGRISRPPQHRVMDYKLLKPVDYDTDLDNTLGYHDYDSLQSETNDPNQAFANLNDDIHRKKRNIMSPEARERYTCLTCKKLYMGQQKLLRHYQQFPKHFCNNSVSPIQIERASNQATLAPSLKHLPNKSYESSVDADCCIVHNSLGPQQNSYSSTNICQTQSKFCNNVVNGSTSNCSQTTHKSTTANFSSNSNHENKQHFTKIKSDKSSNITTVRKIGHSHKETNVLALKMSLLPDEIASDWLSERPVVGLSEGNDVATSDGDVVCTAETTKRGSSIGINVVKSDEPEFKVDSNVQCNNIDDANKAVISRLLEMSSQTKCYQTGDSLADPELSLASSSTLQLPVSFTVQSTKDDCLVQTKATDKESFDQILPSKYKTSTSCIFESPSLSASCVSTTFNIGGFSTSFAADDLVSIVDSSDSLQINNSFVAADLESLKPLVKREDFQAESDSKKLDPSFESLMNSNGCADSESKADTSGISAPKMKRNFEVSSPEISNPSFSLPPFSDFDDVMSKQELESSSLTDSNSLFVAEVPPLTLSLTNTAAKNNEKLSAKTSTALSPTPGTRPTDGNPEPSLPFETDCGVQTPRSSLLPSANLLYSTLPFVSTSPAKAAGSSVLVSPAAIEKSQSKLDNSFSKSLAKPDAICAKATDKISQKNSALKVHIKKNSNDEYFAVTQLDPNNPNSDFEPVVNTCSPNLPSRSALTTQVSESDETLRPATAALVPLDNYNSVKPFDVQLSKTNSRGKTRGRGRGRGRSQKCGTASPPVIPGASSATDALSTVISSLSATEIAEAVFPRLVRDLSPWELLCHQAACVSSITPTNQSSTCAKKTPQLERISTAAALLSKMLHQCGLEVKKALQSSTGHPDEANDANKNGVAASMEIPANVGIAIGIELDKYQHKVQIAKSAEMTSSSQLNSQPEDRRILLNENSTQEVKVKGAGEKYHGSKGQNVADSESQIFVTPHTSSFTLESTVAVASCHATPSVPRTTDTDTNQALSCEILGIQKDAGEYMTKIRQPHSVQHLQSPSSVGPDFTGAFVDTAECHMKSALCNPQKISPRSETPLVDNKLRVNGTAESFHSNLESNAQSITSGSDKLSSNEASLSDSQFASKNNECISATLATGIRQQLKEQLFNAKTKSSKTRHSSNAHSCAKVRSDPSFDATFSDNSRGDPLLGFSSNAVGCTQQVTASFLINNSSSEKLHPASNLNHKNMVASSQPRQLPDREDKVVPSPVEFSPLSFSECTTSYDLNSFLLQGSTPPRDATAVTKASFRITHDNTPVSQLCDSENFTLNSAIAPNISNLPPPQPMPSEETLRDSTLNIAGFVVPPSTLPVSIQSDTPAHAIDAPAGPSCTQSNVDEQSFNSDNFNYDGKIESSSFASKSNFLRSDVRYDCPNSTNYIPSSVFDTFYVQPCSLPNAVSKLPTSVPENPSAYVSIHVSSVGSTKASSPPPKKLKKQSKDKGRTSFLSKFTNANFKEVVDPSSTCQPITSLIHSQSQAEKNKKGEEKKNGSNSHKKKSSKKRDLLVSVAKVSINNDNSAAYGPLQAATSSHISDNGSSVTPPATSPIAALLQSSFHSVLSQDAAGVTCSQQSDVSNHFAATLSPDIGVCPVSRSLAGRGFALTGSSETPPLVNSLDHSSSQTVVSPAGFHPALSPTQSFTFPIPACGGNGSLSSMEGNIMPIGNSISSTFDGNVSINGTTFITSLSSHVMIPNTQCINVSAPSFNSMSLSSHPPYLTLPTISSPKTVCSTPSFGTSPAPPYFMSSSLPSSYSYIIGSNLNQRTLMRSTSSMIPIARTPPPSIQNSSSTSPILNSFISSLPRITSPVINQDGSMLYTSSRIAAGSSMSPPLTSLLPATHGSISASPVSHASSPFSATTYVSRAACYTPLRGITRPLLSPTTLLGLPFSSVSPDMANLEPPLPSNSGTIPALSELELTSDDLPRLLSTGDNSSQSCGASKLLDTNTADLTEMIQKLQQETANSECLGNSVAQLSAPITNDCRPPAPSFSGVLQSKLSDCDAICEINSPPNDAGVVTTCVESCCGNLSSSSQIILPPSASLISSQSAICHPNVLRDLDFSVPSLAASCSMITSFTDVLSTDEHFSNSKSSRQSPSTECTLTNIGSDLHAEAVLGQSSSHVMRQVSSEQDTANTLANNKTPLNIAQHLQNSTNSVAMVRSASKPKRRSRTNKTIAVHNGIKRTNVRKNLEIVEGDESFLSQKAIGNTPEIFIANRAKLLLSSGTESGYCNRHGSDTNSTDATHNVIAERGNETLFQNDQNMHNSDMQNNFRTVPRSSIISQENTSIPFCESDSGGNFCNFSHDLNGVTESAYPIATTSSEDDPSSCHTTSSSEITMNTIYNDYQ</sequence>
<evidence type="ECO:0000256" key="1">
    <source>
        <dbReference type="SAM" id="MobiDB-lite"/>
    </source>
</evidence>
<protein>
    <submittedName>
        <fullName evidence="3">Mucin-3A</fullName>
    </submittedName>
</protein>
<dbReference type="RefSeq" id="XP_018018563.2">
    <property type="nucleotide sequence ID" value="XM_018163074.2"/>
</dbReference>
<feature type="non-terminal residue" evidence="3">
    <location>
        <position position="1"/>
    </location>
</feature>
<name>A0A8B7NXR1_HYAAZ</name>
<feature type="compositionally biased region" description="Basic and acidic residues" evidence="1">
    <location>
        <begin position="685"/>
        <end position="694"/>
    </location>
</feature>
<dbReference type="OrthoDB" id="6369238at2759"/>
<feature type="region of interest" description="Disordered" evidence="1">
    <location>
        <begin position="685"/>
        <end position="719"/>
    </location>
</feature>
<keyword evidence="2" id="KW-1185">Reference proteome</keyword>